<dbReference type="EMBL" id="CAADEZ010000023">
    <property type="protein sequence ID" value="VFJ45386.1"/>
    <property type="molecule type" value="Genomic_DNA"/>
</dbReference>
<evidence type="ECO:0000259" key="2">
    <source>
        <dbReference type="Pfam" id="PF04984"/>
    </source>
</evidence>
<evidence type="ECO:0000313" key="5">
    <source>
        <dbReference type="EMBL" id="VFJ58850.1"/>
    </source>
</evidence>
<evidence type="ECO:0000256" key="1">
    <source>
        <dbReference type="ARBA" id="ARBA00008005"/>
    </source>
</evidence>
<protein>
    <recommendedName>
        <fullName evidence="7">Tail sheath protein subtilisin-like domain-containing protein</fullName>
    </recommendedName>
</protein>
<name>A0A450SXM3_9GAMM</name>
<dbReference type="PANTHER" id="PTHR35861:SF1">
    <property type="entry name" value="PHAGE TAIL SHEATH PROTEIN"/>
    <property type="match status" value="1"/>
</dbReference>
<dbReference type="Pfam" id="PF17482">
    <property type="entry name" value="Phage_sheath_1C"/>
    <property type="match status" value="1"/>
</dbReference>
<feature type="domain" description="Tail sheath protein subtilisin-like" evidence="2">
    <location>
        <begin position="3"/>
        <end position="162"/>
    </location>
</feature>
<organism evidence="5">
    <name type="scientific">Candidatus Kentrum sp. FM</name>
    <dbReference type="NCBI Taxonomy" id="2126340"/>
    <lineage>
        <taxon>Bacteria</taxon>
        <taxon>Pseudomonadati</taxon>
        <taxon>Pseudomonadota</taxon>
        <taxon>Gammaproteobacteria</taxon>
        <taxon>Candidatus Kentrum</taxon>
    </lineage>
</organism>
<dbReference type="AlphaFoldDB" id="A0A450SXM3"/>
<evidence type="ECO:0000313" key="6">
    <source>
        <dbReference type="EMBL" id="VFK12028.1"/>
    </source>
</evidence>
<feature type="domain" description="Tail sheath protein C-terminal" evidence="3">
    <location>
        <begin position="165"/>
        <end position="263"/>
    </location>
</feature>
<evidence type="ECO:0000259" key="3">
    <source>
        <dbReference type="Pfam" id="PF17482"/>
    </source>
</evidence>
<dbReference type="InterPro" id="IPR052042">
    <property type="entry name" value="Tail_sheath_structural"/>
</dbReference>
<gene>
    <name evidence="4" type="ORF">BECKFM1743A_GA0114220_100239</name>
    <name evidence="6" type="ORF">BECKFM1743B_GA0114221_102213</name>
    <name evidence="5" type="ORF">BECKFM1743C_GA0114222_102353</name>
</gene>
<comment type="similarity">
    <text evidence="1">Belongs to the myoviridae tail sheath protein family.</text>
</comment>
<dbReference type="PANTHER" id="PTHR35861">
    <property type="match status" value="1"/>
</dbReference>
<dbReference type="Pfam" id="PF04984">
    <property type="entry name" value="Phage_sheath_1"/>
    <property type="match status" value="1"/>
</dbReference>
<accession>A0A450SXM3</accession>
<dbReference type="InterPro" id="IPR020287">
    <property type="entry name" value="Tail_sheath_C"/>
</dbReference>
<sequence>MQALLAAKTKLGIKPRVLGAPGFSHHQLVADELGTIAEKLRGFAYCDAPALTAEEVVTHRGLFGNKRIMVLWPGFRVWDVPSNGYIDQPASARALGLRAKLDNDVGWHKTLSNIPINGVSGLTADVDWDLQNTATMAGYLNANEVTTMVVQDGFRFWGSRTCSGDPEFAFESFVRSRDVVADTIAEAHLWAIDKPMSRQLIEEIIEGANAKFRELEAHGYIAGAKCWLDPELNLTASLAAGKLFIDYELTPIPPLEQLTFHSHIMDRYLVNLLPEARPE</sequence>
<evidence type="ECO:0008006" key="7">
    <source>
        <dbReference type="Google" id="ProtNLM"/>
    </source>
</evidence>
<evidence type="ECO:0000313" key="4">
    <source>
        <dbReference type="EMBL" id="VFJ45386.1"/>
    </source>
</evidence>
<dbReference type="EMBL" id="CAADFA010000235">
    <property type="protein sequence ID" value="VFJ58850.1"/>
    <property type="molecule type" value="Genomic_DNA"/>
</dbReference>
<dbReference type="EMBL" id="CAADFL010000221">
    <property type="protein sequence ID" value="VFK12028.1"/>
    <property type="molecule type" value="Genomic_DNA"/>
</dbReference>
<dbReference type="InterPro" id="IPR035089">
    <property type="entry name" value="Phage_sheath_subtilisin"/>
</dbReference>
<reference evidence="5" key="1">
    <citation type="submission" date="2019-02" db="EMBL/GenBank/DDBJ databases">
        <authorList>
            <person name="Gruber-Vodicka R. H."/>
            <person name="Seah K. B. B."/>
        </authorList>
    </citation>
    <scope>NUCLEOTIDE SEQUENCE</scope>
    <source>
        <strain evidence="4">BECK_BZ163</strain>
        <strain evidence="6">BECK_BZ164</strain>
        <strain evidence="5">BECK_BZ165</strain>
    </source>
</reference>
<proteinExistence type="inferred from homology"/>